<proteinExistence type="predicted"/>
<feature type="transmembrane region" description="Helical" evidence="5">
    <location>
        <begin position="318"/>
        <end position="337"/>
    </location>
</feature>
<feature type="transmembrane region" description="Helical" evidence="5">
    <location>
        <begin position="105"/>
        <end position="122"/>
    </location>
</feature>
<feature type="transmembrane region" description="Helical" evidence="5">
    <location>
        <begin position="289"/>
        <end position="309"/>
    </location>
</feature>
<dbReference type="InterPro" id="IPR020846">
    <property type="entry name" value="MFS_dom"/>
</dbReference>
<evidence type="ECO:0000256" key="2">
    <source>
        <dbReference type="ARBA" id="ARBA00022692"/>
    </source>
</evidence>
<dbReference type="OrthoDB" id="7584869at2"/>
<keyword evidence="4 5" id="KW-0472">Membrane</keyword>
<keyword evidence="3 5" id="KW-1133">Transmembrane helix</keyword>
<comment type="caution">
    <text evidence="7">The sequence shown here is derived from an EMBL/GenBank/DDBJ whole genome shotgun (WGS) entry which is preliminary data.</text>
</comment>
<feature type="transmembrane region" description="Helical" evidence="5">
    <location>
        <begin position="192"/>
        <end position="212"/>
    </location>
</feature>
<dbReference type="FunCoup" id="D6U891">
    <property type="interactions" value="76"/>
</dbReference>
<keyword evidence="8" id="KW-1185">Reference proteome</keyword>
<dbReference type="RefSeq" id="WP_007922452.1">
    <property type="nucleotide sequence ID" value="NZ_ADVG01000005.1"/>
</dbReference>
<dbReference type="AlphaFoldDB" id="D6U891"/>
<evidence type="ECO:0000256" key="4">
    <source>
        <dbReference type="ARBA" id="ARBA00023136"/>
    </source>
</evidence>
<dbReference type="STRING" id="485913.Krac_0655"/>
<dbReference type="PANTHER" id="PTHR23528">
    <property type="match status" value="1"/>
</dbReference>
<feature type="transmembrane region" description="Helical" evidence="5">
    <location>
        <begin position="381"/>
        <end position="401"/>
    </location>
</feature>
<feature type="transmembrane region" description="Helical" evidence="5">
    <location>
        <begin position="71"/>
        <end position="93"/>
    </location>
</feature>
<evidence type="ECO:0000256" key="5">
    <source>
        <dbReference type="SAM" id="Phobius"/>
    </source>
</evidence>
<feature type="transmembrane region" description="Helical" evidence="5">
    <location>
        <begin position="164"/>
        <end position="186"/>
    </location>
</feature>
<dbReference type="eggNOG" id="COG2211">
    <property type="taxonomic scope" value="Bacteria"/>
</dbReference>
<evidence type="ECO:0000256" key="3">
    <source>
        <dbReference type="ARBA" id="ARBA00022989"/>
    </source>
</evidence>
<organism evidence="7 8">
    <name type="scientific">Ktedonobacter racemifer DSM 44963</name>
    <dbReference type="NCBI Taxonomy" id="485913"/>
    <lineage>
        <taxon>Bacteria</taxon>
        <taxon>Bacillati</taxon>
        <taxon>Chloroflexota</taxon>
        <taxon>Ktedonobacteria</taxon>
        <taxon>Ktedonobacterales</taxon>
        <taxon>Ktedonobacteraceae</taxon>
        <taxon>Ktedonobacter</taxon>
    </lineage>
</organism>
<name>D6U891_KTERA</name>
<sequence length="433" mass="46786">MADYPLSSLEPTSSQEIPEALQAPTQPVSKGFVAALTAANLVIWISVLPVLQLLLPEQVGAIDAVHKTLNLGIVTSIGAFVSLLANPIVGALSDRTSSRLGRRRPWILAGALLSALALALLWKATTIVALVIGWSLMQLFSNFLQAAATAIVPDRIPASQRGTITGLVSMSTPLGAILGVILIGQVLKNFDISYLFLIALVLVVLLPYTFFLREKVLPKGYLPPFQLGTFLKNFWINPRAYPDFGWAWLARFIVMLGYASATGYTYYYLQDAVHYTQLFPGQTIAQGSSLLSLFSVVFLILSTIVGGMLSDRFQRRKLFVIVASVIIALALFLMGFFPSWPVVIVATCLQGVGFGCYLAVDFVLVTLVLPSEGDRGKDLGILNIANSLPQSLAPLLAGIVLSLTHNSYFILFVMAGLIALTGAFLVQPIRSVR</sequence>
<feature type="transmembrane region" description="Helical" evidence="5">
    <location>
        <begin position="407"/>
        <end position="426"/>
    </location>
</feature>
<feature type="transmembrane region" description="Helical" evidence="5">
    <location>
        <begin position="248"/>
        <end position="269"/>
    </location>
</feature>
<dbReference type="EMBL" id="ADVG01000005">
    <property type="protein sequence ID" value="EFH80102.1"/>
    <property type="molecule type" value="Genomic_DNA"/>
</dbReference>
<dbReference type="Pfam" id="PF07690">
    <property type="entry name" value="MFS_1"/>
    <property type="match status" value="2"/>
</dbReference>
<dbReference type="GO" id="GO:0005886">
    <property type="term" value="C:plasma membrane"/>
    <property type="evidence" value="ECO:0007669"/>
    <property type="project" value="UniProtKB-SubCell"/>
</dbReference>
<feature type="transmembrane region" description="Helical" evidence="5">
    <location>
        <begin position="343"/>
        <end position="369"/>
    </location>
</feature>
<protein>
    <submittedName>
        <fullName evidence="7">Major facilitator superfamily MFS_1</fullName>
    </submittedName>
</protein>
<dbReference type="PANTHER" id="PTHR23528:SF1">
    <property type="entry name" value="MAJOR FACILITATOR SUPERFAMILY (MFS) PROFILE DOMAIN-CONTAINING PROTEIN"/>
    <property type="match status" value="1"/>
</dbReference>
<evidence type="ECO:0000259" key="6">
    <source>
        <dbReference type="PROSITE" id="PS50850"/>
    </source>
</evidence>
<dbReference type="PROSITE" id="PS50850">
    <property type="entry name" value="MFS"/>
    <property type="match status" value="1"/>
</dbReference>
<evidence type="ECO:0000313" key="8">
    <source>
        <dbReference type="Proteomes" id="UP000004508"/>
    </source>
</evidence>
<dbReference type="GO" id="GO:0022857">
    <property type="term" value="F:transmembrane transporter activity"/>
    <property type="evidence" value="ECO:0007669"/>
    <property type="project" value="InterPro"/>
</dbReference>
<dbReference type="Gene3D" id="1.20.1250.20">
    <property type="entry name" value="MFS general substrate transporter like domains"/>
    <property type="match status" value="2"/>
</dbReference>
<dbReference type="InterPro" id="IPR011701">
    <property type="entry name" value="MFS"/>
</dbReference>
<accession>D6U891</accession>
<feature type="transmembrane region" description="Helical" evidence="5">
    <location>
        <begin position="31"/>
        <end position="51"/>
    </location>
</feature>
<dbReference type="SUPFAM" id="SSF103473">
    <property type="entry name" value="MFS general substrate transporter"/>
    <property type="match status" value="1"/>
</dbReference>
<keyword evidence="2 5" id="KW-0812">Transmembrane</keyword>
<dbReference type="InParanoid" id="D6U891"/>
<reference evidence="7 8" key="1">
    <citation type="journal article" date="2011" name="Stand. Genomic Sci.">
        <title>Non-contiguous finished genome sequence and contextual data of the filamentous soil bacterium Ktedonobacter racemifer type strain (SOSP1-21).</title>
        <authorList>
            <person name="Chang Y.J."/>
            <person name="Land M."/>
            <person name="Hauser L."/>
            <person name="Chertkov O."/>
            <person name="Del Rio T.G."/>
            <person name="Nolan M."/>
            <person name="Copeland A."/>
            <person name="Tice H."/>
            <person name="Cheng J.F."/>
            <person name="Lucas S."/>
            <person name="Han C."/>
            <person name="Goodwin L."/>
            <person name="Pitluck S."/>
            <person name="Ivanova N."/>
            <person name="Ovchinikova G."/>
            <person name="Pati A."/>
            <person name="Chen A."/>
            <person name="Palaniappan K."/>
            <person name="Mavromatis K."/>
            <person name="Liolios K."/>
            <person name="Brettin T."/>
            <person name="Fiebig A."/>
            <person name="Rohde M."/>
            <person name="Abt B."/>
            <person name="Goker M."/>
            <person name="Detter J.C."/>
            <person name="Woyke T."/>
            <person name="Bristow J."/>
            <person name="Eisen J.A."/>
            <person name="Markowitz V."/>
            <person name="Hugenholtz P."/>
            <person name="Kyrpides N.C."/>
            <person name="Klenk H.P."/>
            <person name="Lapidus A."/>
        </authorList>
    </citation>
    <scope>NUCLEOTIDE SEQUENCE [LARGE SCALE GENOMIC DNA]</scope>
    <source>
        <strain evidence="8">DSM 44963</strain>
    </source>
</reference>
<dbReference type="InterPro" id="IPR036259">
    <property type="entry name" value="MFS_trans_sf"/>
</dbReference>
<feature type="transmembrane region" description="Helical" evidence="5">
    <location>
        <begin position="128"/>
        <end position="152"/>
    </location>
</feature>
<comment type="subcellular location">
    <subcellularLocation>
        <location evidence="1">Cell membrane</location>
        <topology evidence="1">Multi-pass membrane protein</topology>
    </subcellularLocation>
</comment>
<feature type="domain" description="Major facilitator superfamily (MFS) profile" evidence="6">
    <location>
        <begin position="32"/>
        <end position="431"/>
    </location>
</feature>
<evidence type="ECO:0000313" key="7">
    <source>
        <dbReference type="EMBL" id="EFH80102.1"/>
    </source>
</evidence>
<gene>
    <name evidence="7" type="ORF">Krac_0655</name>
</gene>
<dbReference type="Proteomes" id="UP000004508">
    <property type="component" value="Unassembled WGS sequence"/>
</dbReference>
<evidence type="ECO:0000256" key="1">
    <source>
        <dbReference type="ARBA" id="ARBA00004651"/>
    </source>
</evidence>